<proteinExistence type="inferred from homology"/>
<accession>A0A7K0KCP5</accession>
<dbReference type="GO" id="GO:0005829">
    <property type="term" value="C:cytosol"/>
    <property type="evidence" value="ECO:0007669"/>
    <property type="project" value="TreeGrafter"/>
</dbReference>
<dbReference type="FunFam" id="3.30.450.40:FF:000008">
    <property type="entry name" value="GAF domain-containing proteins"/>
    <property type="match status" value="1"/>
</dbReference>
<evidence type="ECO:0000313" key="4">
    <source>
        <dbReference type="Proteomes" id="UP000438914"/>
    </source>
</evidence>
<dbReference type="InterPro" id="IPR029016">
    <property type="entry name" value="GAF-like_dom_sf"/>
</dbReference>
<dbReference type="Proteomes" id="UP000438914">
    <property type="component" value="Unassembled WGS sequence"/>
</dbReference>
<dbReference type="AlphaFoldDB" id="A0A7K0KCP5"/>
<name>A0A7K0KCP5_9BACT</name>
<dbReference type="InterPro" id="IPR051330">
    <property type="entry name" value="Phosphatase_reg/MetRdx"/>
</dbReference>
<comment type="similarity">
    <text evidence="1">Belongs to the free Met sulfoxide reductase family.</text>
</comment>
<protein>
    <submittedName>
        <fullName evidence="3">GAF domain-containing protein</fullName>
    </submittedName>
</protein>
<dbReference type="PANTHER" id="PTHR21021:SF15">
    <property type="entry name" value="FREE METHIONINE-R-SULFOXIDE REDUCTASE"/>
    <property type="match status" value="1"/>
</dbReference>
<dbReference type="RefSeq" id="WP_154533287.1">
    <property type="nucleotide sequence ID" value="NZ_VUNG01000004.1"/>
</dbReference>
<dbReference type="Pfam" id="PF01590">
    <property type="entry name" value="GAF"/>
    <property type="match status" value="1"/>
</dbReference>
<reference evidence="3 4" key="1">
    <citation type="submission" date="2019-08" db="EMBL/GenBank/DDBJ databases">
        <title>In-depth cultivation of the pig gut microbiome towards novel bacterial diversity and tailored functional studies.</title>
        <authorList>
            <person name="Wylensek D."/>
            <person name="Hitch T.C.A."/>
            <person name="Clavel T."/>
        </authorList>
    </citation>
    <scope>NUCLEOTIDE SEQUENCE [LARGE SCALE GENOMIC DNA]</scope>
    <source>
        <strain evidence="3 4">LKV-178-WT-2A</strain>
    </source>
</reference>
<comment type="caution">
    <text evidence="3">The sequence shown here is derived from an EMBL/GenBank/DDBJ whole genome shotgun (WGS) entry which is preliminary data.</text>
</comment>
<dbReference type="PANTHER" id="PTHR21021">
    <property type="entry name" value="GAF/PUTATIVE CYTOSKELETAL PROTEIN"/>
    <property type="match status" value="1"/>
</dbReference>
<gene>
    <name evidence="3" type="ORF">FYJ73_03265</name>
</gene>
<evidence type="ECO:0000313" key="3">
    <source>
        <dbReference type="EMBL" id="MST83707.1"/>
    </source>
</evidence>
<organism evidence="3 4">
    <name type="scientific">Hallella mizrahii</name>
    <dbReference type="NCBI Taxonomy" id="2606637"/>
    <lineage>
        <taxon>Bacteria</taxon>
        <taxon>Pseudomonadati</taxon>
        <taxon>Bacteroidota</taxon>
        <taxon>Bacteroidia</taxon>
        <taxon>Bacteroidales</taxon>
        <taxon>Prevotellaceae</taxon>
        <taxon>Hallella</taxon>
    </lineage>
</organism>
<keyword evidence="4" id="KW-1185">Reference proteome</keyword>
<dbReference type="EMBL" id="VUNG01000004">
    <property type="protein sequence ID" value="MST83707.1"/>
    <property type="molecule type" value="Genomic_DNA"/>
</dbReference>
<sequence>MEIAKTYEQLIPEVEALIKDVDNHVGALANVSALLHSSFLHYFWCGFYIVSGDKLELGPFQGDVACYTIKKGRGVCGKAWEEKQTIVFPNVLQFPGHIACSSKSRSEIVVPVFKGDDVVAVIDVDSKGYSAFDDIDKAGLEKIAKIISQLFE</sequence>
<dbReference type="GO" id="GO:0033745">
    <property type="term" value="F:L-methionine-(R)-S-oxide reductase activity"/>
    <property type="evidence" value="ECO:0007669"/>
    <property type="project" value="TreeGrafter"/>
</dbReference>
<dbReference type="Gene3D" id="3.30.450.40">
    <property type="match status" value="1"/>
</dbReference>
<evidence type="ECO:0000259" key="2">
    <source>
        <dbReference type="SMART" id="SM00065"/>
    </source>
</evidence>
<feature type="domain" description="GAF" evidence="2">
    <location>
        <begin position="23"/>
        <end position="152"/>
    </location>
</feature>
<dbReference type="SMART" id="SM00065">
    <property type="entry name" value="GAF"/>
    <property type="match status" value="1"/>
</dbReference>
<evidence type="ECO:0000256" key="1">
    <source>
        <dbReference type="ARBA" id="ARBA00038454"/>
    </source>
</evidence>
<dbReference type="InterPro" id="IPR003018">
    <property type="entry name" value="GAF"/>
</dbReference>
<dbReference type="SUPFAM" id="SSF55781">
    <property type="entry name" value="GAF domain-like"/>
    <property type="match status" value="1"/>
</dbReference>